<dbReference type="Gene3D" id="2.102.10.10">
    <property type="entry name" value="Rieske [2Fe-2S] iron-sulphur domain"/>
    <property type="match status" value="1"/>
</dbReference>
<comment type="similarity">
    <text evidence="3">Belongs to the CMP-Neu5Ac hydroxylase family.</text>
</comment>
<comment type="catalytic activity">
    <reaction evidence="13">
        <text>CMP-N-acetyl-beta-neuraminate + 2 Fe(II)-[cytochrome b5] + O2 + 2 H(+) = CMP-N-glycoloyl-beta-neuraminate + 2 Fe(III)-[cytochrome b5] + H2O</text>
        <dbReference type="Rhea" id="RHEA:16145"/>
        <dbReference type="Rhea" id="RHEA-COMP:10438"/>
        <dbReference type="Rhea" id="RHEA-COMP:10439"/>
        <dbReference type="ChEBI" id="CHEBI:15377"/>
        <dbReference type="ChEBI" id="CHEBI:15378"/>
        <dbReference type="ChEBI" id="CHEBI:15379"/>
        <dbReference type="ChEBI" id="CHEBI:29033"/>
        <dbReference type="ChEBI" id="CHEBI:29034"/>
        <dbReference type="ChEBI" id="CHEBI:57812"/>
        <dbReference type="ChEBI" id="CHEBI:58376"/>
        <dbReference type="EC" id="1.14.18.2"/>
    </reaction>
</comment>
<dbReference type="GO" id="GO:0005737">
    <property type="term" value="C:cytoplasm"/>
    <property type="evidence" value="ECO:0007669"/>
    <property type="project" value="TreeGrafter"/>
</dbReference>
<evidence type="ECO:0000313" key="20">
    <source>
        <dbReference type="Proteomes" id="UP000663860"/>
    </source>
</evidence>
<dbReference type="SUPFAM" id="SSF50022">
    <property type="entry name" value="ISP domain"/>
    <property type="match status" value="1"/>
</dbReference>
<protein>
    <recommendedName>
        <fullName evidence="5">Cytidine monophosphate-N-acetylneuraminic acid hydroxylase</fullName>
        <ecNumber evidence="4">1.14.18.2</ecNumber>
    </recommendedName>
    <alternativeName>
        <fullName evidence="12">CMP-N-acetylneuraminate monooxygenase</fullName>
    </alternativeName>
    <alternativeName>
        <fullName evidence="11">CMP-Neu5Ac hydroxylase</fullName>
    </alternativeName>
    <alternativeName>
        <fullName evidence="10">CMP-NeuAc hydroxylase</fullName>
    </alternativeName>
</protein>
<feature type="domain" description="Rieske" evidence="14">
    <location>
        <begin position="53"/>
        <end position="127"/>
    </location>
</feature>
<dbReference type="AlphaFoldDB" id="A0A814F4A9"/>
<evidence type="ECO:0000256" key="3">
    <source>
        <dbReference type="ARBA" id="ARBA00010303"/>
    </source>
</evidence>
<dbReference type="EMBL" id="CAJOAZ010000190">
    <property type="protein sequence ID" value="CAF3569777.1"/>
    <property type="molecule type" value="Genomic_DNA"/>
</dbReference>
<evidence type="ECO:0000256" key="5">
    <source>
        <dbReference type="ARBA" id="ARBA00015403"/>
    </source>
</evidence>
<dbReference type="EC" id="1.14.18.2" evidence="4"/>
<evidence type="ECO:0000256" key="7">
    <source>
        <dbReference type="ARBA" id="ARBA00022723"/>
    </source>
</evidence>
<evidence type="ECO:0000313" key="19">
    <source>
        <dbReference type="EMBL" id="CAF3919100.1"/>
    </source>
</evidence>
<keyword evidence="8" id="KW-0408">Iron</keyword>
<evidence type="ECO:0000256" key="4">
    <source>
        <dbReference type="ARBA" id="ARBA00011904"/>
    </source>
</evidence>
<dbReference type="UniPathway" id="UPA00628"/>
<dbReference type="InterPro" id="IPR036866">
    <property type="entry name" value="RibonucZ/Hydroxyglut_hydro"/>
</dbReference>
<evidence type="ECO:0000256" key="10">
    <source>
        <dbReference type="ARBA" id="ARBA00029883"/>
    </source>
</evidence>
<dbReference type="Gene3D" id="3.60.15.10">
    <property type="entry name" value="Ribonuclease Z/Hydroxyacylglutathione hydrolase-like"/>
    <property type="match status" value="1"/>
</dbReference>
<evidence type="ECO:0000256" key="13">
    <source>
        <dbReference type="ARBA" id="ARBA00048491"/>
    </source>
</evidence>
<comment type="caution">
    <text evidence="15">The sequence shown here is derived from an EMBL/GenBank/DDBJ whole genome shotgun (WGS) entry which is preliminary data.</text>
</comment>
<keyword evidence="9" id="KW-0411">Iron-sulfur</keyword>
<dbReference type="EMBL" id="CAJOBB010001919">
    <property type="protein sequence ID" value="CAF3919100.1"/>
    <property type="molecule type" value="Genomic_DNA"/>
</dbReference>
<organism evidence="15 20">
    <name type="scientific">Adineta steineri</name>
    <dbReference type="NCBI Taxonomy" id="433720"/>
    <lineage>
        <taxon>Eukaryota</taxon>
        <taxon>Metazoa</taxon>
        <taxon>Spiralia</taxon>
        <taxon>Gnathifera</taxon>
        <taxon>Rotifera</taxon>
        <taxon>Eurotatoria</taxon>
        <taxon>Bdelloidea</taxon>
        <taxon>Adinetida</taxon>
        <taxon>Adinetidae</taxon>
        <taxon>Adineta</taxon>
    </lineage>
</organism>
<proteinExistence type="inferred from homology"/>
<dbReference type="PANTHER" id="PTHR46522">
    <property type="entry name" value="CYTIDINE MONOPHOSPHATE-N-ACETYLNEURAMINIC ACID HYDROXYLASE"/>
    <property type="match status" value="1"/>
</dbReference>
<evidence type="ECO:0000313" key="18">
    <source>
        <dbReference type="EMBL" id="CAF3644502.1"/>
    </source>
</evidence>
<keyword evidence="6" id="KW-0001">2Fe-2S</keyword>
<dbReference type="GO" id="GO:0051537">
    <property type="term" value="F:2 iron, 2 sulfur cluster binding"/>
    <property type="evidence" value="ECO:0007669"/>
    <property type="project" value="UniProtKB-KW"/>
</dbReference>
<evidence type="ECO:0000256" key="12">
    <source>
        <dbReference type="ARBA" id="ARBA00033362"/>
    </source>
</evidence>
<evidence type="ECO:0000313" key="15">
    <source>
        <dbReference type="EMBL" id="CAF0974840.1"/>
    </source>
</evidence>
<dbReference type="Proteomes" id="UP000663860">
    <property type="component" value="Unassembled WGS sequence"/>
</dbReference>
<dbReference type="InterPro" id="IPR027033">
    <property type="entry name" value="Cnh"/>
</dbReference>
<dbReference type="GO" id="GO:0046381">
    <property type="term" value="P:CMP-N-acetylneuraminate metabolic process"/>
    <property type="evidence" value="ECO:0007669"/>
    <property type="project" value="TreeGrafter"/>
</dbReference>
<dbReference type="EMBL" id="CAJOAY010000365">
    <property type="protein sequence ID" value="CAF3644502.1"/>
    <property type="molecule type" value="Genomic_DNA"/>
</dbReference>
<dbReference type="PROSITE" id="PS51296">
    <property type="entry name" value="RIESKE"/>
    <property type="match status" value="1"/>
</dbReference>
<dbReference type="Pfam" id="PF00355">
    <property type="entry name" value="Rieske"/>
    <property type="match status" value="1"/>
</dbReference>
<dbReference type="EMBL" id="CAJNOE010000145">
    <property type="protein sequence ID" value="CAF0974840.1"/>
    <property type="molecule type" value="Genomic_DNA"/>
</dbReference>
<dbReference type="GO" id="GO:0030338">
    <property type="term" value="F:CMP-N-acetylneuraminate monooxygenase activity"/>
    <property type="evidence" value="ECO:0007669"/>
    <property type="project" value="UniProtKB-EC"/>
</dbReference>
<evidence type="ECO:0000259" key="14">
    <source>
        <dbReference type="PROSITE" id="PS51296"/>
    </source>
</evidence>
<keyword evidence="7" id="KW-0479">Metal-binding</keyword>
<dbReference type="SUPFAM" id="SSF56281">
    <property type="entry name" value="Metallo-hydrolase/oxidoreductase"/>
    <property type="match status" value="1"/>
</dbReference>
<comment type="function">
    <text evidence="1">Sialic acids are components of carbohydrate chains of glycoconjugates and are involved in cell-cell recognition and cell-pathogen interactions. Catalyzes the conversion of CMP-N-acetylneuraminic acid (CMP-Neu5Ac) into its hydroxylated derivative CMP-N-glycolylneuraminic acid (CMP-Neu5Gc), a sialic acid abundantly expressed at the surface of many cells.</text>
</comment>
<dbReference type="PANTHER" id="PTHR46522:SF1">
    <property type="entry name" value="INACTIVE CYTIDINE MONOPHOSPHATE-N-ACETYLNEURAMINIC ACID HYDROXYLASE"/>
    <property type="match status" value="1"/>
</dbReference>
<dbReference type="Proteomes" id="UP000663868">
    <property type="component" value="Unassembled WGS sequence"/>
</dbReference>
<name>A0A814F4A9_9BILA</name>
<evidence type="ECO:0000256" key="11">
    <source>
        <dbReference type="ARBA" id="ARBA00030460"/>
    </source>
</evidence>
<evidence type="ECO:0000313" key="16">
    <source>
        <dbReference type="EMBL" id="CAF1137563.1"/>
    </source>
</evidence>
<accession>A0A814F4A9</accession>
<dbReference type="GO" id="GO:0006054">
    <property type="term" value="P:N-acetylneuraminate metabolic process"/>
    <property type="evidence" value="ECO:0007669"/>
    <property type="project" value="UniProtKB-UniPathway"/>
</dbReference>
<evidence type="ECO:0000313" key="17">
    <source>
        <dbReference type="EMBL" id="CAF3569777.1"/>
    </source>
</evidence>
<reference evidence="15" key="1">
    <citation type="submission" date="2021-02" db="EMBL/GenBank/DDBJ databases">
        <authorList>
            <person name="Nowell W R."/>
        </authorList>
    </citation>
    <scope>NUCLEOTIDE SEQUENCE</scope>
</reference>
<gene>
    <name evidence="15" type="ORF">IZO911_LOCUS16244</name>
    <name evidence="16" type="ORF">JYZ213_LOCUS23369</name>
    <name evidence="19" type="ORF">KXQ929_LOCUS23797</name>
    <name evidence="18" type="ORF">OKA104_LOCUS8844</name>
    <name evidence="17" type="ORF">OXD698_LOCUS4845</name>
</gene>
<dbReference type="EMBL" id="CAJNOG010000275">
    <property type="protein sequence ID" value="CAF1137563.1"/>
    <property type="molecule type" value="Genomic_DNA"/>
</dbReference>
<dbReference type="Proteomes" id="UP000663881">
    <property type="component" value="Unassembled WGS sequence"/>
</dbReference>
<dbReference type="InterPro" id="IPR017941">
    <property type="entry name" value="Rieske_2Fe-2S"/>
</dbReference>
<dbReference type="Proteomes" id="UP000663845">
    <property type="component" value="Unassembled WGS sequence"/>
</dbReference>
<evidence type="ECO:0000256" key="6">
    <source>
        <dbReference type="ARBA" id="ARBA00022714"/>
    </source>
</evidence>
<evidence type="ECO:0000256" key="9">
    <source>
        <dbReference type="ARBA" id="ARBA00023014"/>
    </source>
</evidence>
<dbReference type="InterPro" id="IPR036922">
    <property type="entry name" value="Rieske_2Fe-2S_sf"/>
</dbReference>
<evidence type="ECO:0000256" key="1">
    <source>
        <dbReference type="ARBA" id="ARBA00003414"/>
    </source>
</evidence>
<comment type="pathway">
    <text evidence="2">Amino-sugar metabolism; N-acetylneuraminate metabolism.</text>
</comment>
<evidence type="ECO:0000256" key="8">
    <source>
        <dbReference type="ARBA" id="ARBA00023004"/>
    </source>
</evidence>
<dbReference type="GO" id="GO:0046872">
    <property type="term" value="F:metal ion binding"/>
    <property type="evidence" value="ECO:0007669"/>
    <property type="project" value="UniProtKB-KW"/>
</dbReference>
<sequence>MSSPYYISSNPIPYQILCHLSSTIVEKLNIGLNFIDIPASYEQTKHRSQIIRLIIYQNQDKTLIICRNLCRHAGGDFVHDIEDLPEIVRCTYHGWKLNVKTLEYTKPADCLKQKQLTIDKKDNGELIILEPLLYEPWTIDSEEKKQDLKPNELTISYINHSCIEIQADSMRLIIDPWLIGPCYDRSWWLLHEINENCFNRIANANGIFISKYSSDHLNIPTLERIVNINPNICIYIPKIMTNSFKNIIKKLGFINIVEISFGIWQTFEINQSRFMILPDHKHPYHDTVFLFEYKGYRILNLIDCVSPNGEYLPYAVDVLLTNFTSNKNAFPSCFIDQFEQEKILEIAKTKDENFIKKLIKFIQLSNPALWIPIGGYFIEKGPDDDQILRLNWKNNPSNVADRLKSRFPFLKTWCPFPEGTYDVGTKIADEPSKPLDNYLKKSWDFESYIYQLDQSMMFEPLKTIEGIQQYFQWTLFNNYDLILHIIETTNDFSQIIRQYYIDFLNKNPVYPDCIPDNRPYLRIRIRASVLRHLFIYGSSWNEMFNGFSARYFAKPNIYHKIFWNYFKYNLPLDPPQWHQSNKDIPIDLLQTFEPCDINSKTID</sequence>
<evidence type="ECO:0000256" key="2">
    <source>
        <dbReference type="ARBA" id="ARBA00005141"/>
    </source>
</evidence>
<dbReference type="Proteomes" id="UP000663844">
    <property type="component" value="Unassembled WGS sequence"/>
</dbReference>